<proteinExistence type="predicted"/>
<feature type="domain" description="DUF3828" evidence="1">
    <location>
        <begin position="83"/>
        <end position="198"/>
    </location>
</feature>
<sequence length="337" mass="38230">MLSQPELAHDVRKPEARSIAITAKTKKRCLLTNLHLPDAKWRYTTKEHDMTLRFSAVIFPIALIGTLWLQGASAQSAPNLPPAQIVQNFYSWYLYDGDAIFKQENRSTLDGLLVPSLIEQQQKNLGKPHQSTDIDYFLKVGHWDDSWNRVDVISTKIDGDRALLTVEIGFQGVPTPIETLAVGLEQREEAWKIVDVTLLGAKDPCSAENDTRPEQADKQSPQQAAAVFYRWYMSIELADKEAEGSNDILNYVTANFWNQLYRIQYLGDDEGNYFTKSQDLLDDWRHVKSEPISQTSDKAQVAVTLGGVEYPARHLKVTLVPYKETWKVCAIESNETN</sequence>
<gene>
    <name evidence="2" type="ORF">NCTC12151_01219</name>
</gene>
<evidence type="ECO:0000259" key="1">
    <source>
        <dbReference type="Pfam" id="PF12883"/>
    </source>
</evidence>
<dbReference type="InterPro" id="IPR024289">
    <property type="entry name" value="DUF3828"/>
</dbReference>
<dbReference type="Proteomes" id="UP000249005">
    <property type="component" value="Chromosome 1"/>
</dbReference>
<feature type="domain" description="DUF3828" evidence="1">
    <location>
        <begin position="244"/>
        <end position="334"/>
    </location>
</feature>
<dbReference type="Gene3D" id="3.10.450.50">
    <property type="match status" value="2"/>
</dbReference>
<evidence type="ECO:0000313" key="3">
    <source>
        <dbReference type="Proteomes" id="UP000249005"/>
    </source>
</evidence>
<dbReference type="Pfam" id="PF12883">
    <property type="entry name" value="DUF3828"/>
    <property type="match status" value="2"/>
</dbReference>
<dbReference type="AlphaFoldDB" id="A0A2X4UIW6"/>
<organism evidence="2 3">
    <name type="scientific">Leminorella richardii</name>
    <dbReference type="NCBI Taxonomy" id="158841"/>
    <lineage>
        <taxon>Bacteria</taxon>
        <taxon>Pseudomonadati</taxon>
        <taxon>Pseudomonadota</taxon>
        <taxon>Gammaproteobacteria</taxon>
        <taxon>Enterobacterales</taxon>
        <taxon>Budviciaceae</taxon>
        <taxon>Leminorella</taxon>
    </lineage>
</organism>
<reference evidence="2 3" key="1">
    <citation type="submission" date="2018-06" db="EMBL/GenBank/DDBJ databases">
        <authorList>
            <consortium name="Pathogen Informatics"/>
            <person name="Doyle S."/>
        </authorList>
    </citation>
    <scope>NUCLEOTIDE SEQUENCE [LARGE SCALE GENOMIC DNA]</scope>
    <source>
        <strain evidence="2 3">NCTC12151</strain>
    </source>
</reference>
<keyword evidence="3" id="KW-1185">Reference proteome</keyword>
<dbReference type="KEGG" id="lri:NCTC12151_01219"/>
<dbReference type="EMBL" id="LS483470">
    <property type="protein sequence ID" value="SQI38609.1"/>
    <property type="molecule type" value="Genomic_DNA"/>
</dbReference>
<accession>A0A2X4UIW6</accession>
<name>A0A2X4UIW6_9GAMM</name>
<evidence type="ECO:0000313" key="2">
    <source>
        <dbReference type="EMBL" id="SQI38609.1"/>
    </source>
</evidence>
<protein>
    <submittedName>
        <fullName evidence="2">Protein of uncharacterized function (DUF3828)</fullName>
    </submittedName>
</protein>